<dbReference type="HOGENOM" id="CLU_509989_0_0_1"/>
<feature type="chain" id="PRO_5004547812" evidence="2">
    <location>
        <begin position="20"/>
        <end position="534"/>
    </location>
</feature>
<feature type="region of interest" description="Disordered" evidence="1">
    <location>
        <begin position="421"/>
        <end position="440"/>
    </location>
</feature>
<keyword evidence="2" id="KW-0732">Signal</keyword>
<protein>
    <submittedName>
        <fullName evidence="3">Uncharacterized protein</fullName>
    </submittedName>
</protein>
<reference evidence="4" key="2">
    <citation type="submission" date="2013-04" db="EMBL/GenBank/DDBJ databases">
        <title>Genomic mechanisms accounting for the adaptation to parasitism in nematode-trapping fungi.</title>
        <authorList>
            <person name="Ahren D.G."/>
        </authorList>
    </citation>
    <scope>NUCLEOTIDE SEQUENCE [LARGE SCALE GENOMIC DNA]</scope>
    <source>
        <strain evidence="4">CBS 200.50</strain>
    </source>
</reference>
<keyword evidence="4" id="KW-1185">Reference proteome</keyword>
<dbReference type="AlphaFoldDB" id="S8A934"/>
<gene>
    <name evidence="3" type="ORF">H072_8638</name>
</gene>
<name>S8A934_DACHA</name>
<evidence type="ECO:0000313" key="4">
    <source>
        <dbReference type="Proteomes" id="UP000015100"/>
    </source>
</evidence>
<organism evidence="3 4">
    <name type="scientific">Dactylellina haptotyla (strain CBS 200.50)</name>
    <name type="common">Nematode-trapping fungus</name>
    <name type="synonym">Monacrosporium haptotylum</name>
    <dbReference type="NCBI Taxonomy" id="1284197"/>
    <lineage>
        <taxon>Eukaryota</taxon>
        <taxon>Fungi</taxon>
        <taxon>Dikarya</taxon>
        <taxon>Ascomycota</taxon>
        <taxon>Pezizomycotina</taxon>
        <taxon>Orbiliomycetes</taxon>
        <taxon>Orbiliales</taxon>
        <taxon>Orbiliaceae</taxon>
        <taxon>Dactylellina</taxon>
    </lineage>
</organism>
<proteinExistence type="predicted"/>
<dbReference type="OrthoDB" id="5428454at2759"/>
<accession>S8A934</accession>
<dbReference type="Proteomes" id="UP000015100">
    <property type="component" value="Unassembled WGS sequence"/>
</dbReference>
<evidence type="ECO:0000313" key="3">
    <source>
        <dbReference type="EMBL" id="EPS37626.1"/>
    </source>
</evidence>
<dbReference type="EMBL" id="AQGS01000616">
    <property type="protein sequence ID" value="EPS37626.1"/>
    <property type="molecule type" value="Genomic_DNA"/>
</dbReference>
<comment type="caution">
    <text evidence="3">The sequence shown here is derived from an EMBL/GenBank/DDBJ whole genome shotgun (WGS) entry which is preliminary data.</text>
</comment>
<feature type="signal peptide" evidence="2">
    <location>
        <begin position="1"/>
        <end position="19"/>
    </location>
</feature>
<sequence>MKVTAGTLAIILLATNASAGPILKPAIPFSNSTAPCSNSTVLNVESPSKAIEDLLKAAPDFIRERIAKLPEAEQRKILETGVLPIGLVKRGAFSNSTVEAAKKFATGLEGLVKVAPSFFKEAFAKFPIEEMKQMFKTGNIPANFTRRAIEKAPYSNSTGEVDLPVSTLEKYIKSAPRIVREKWEALTPEERSKTIETGNIPEGIFPESMLAEPPYSNKTAAMLKMPLEARSSNSTGNKLPLVEDIIAHSPPIVRENFAKLSAEEQRKIIESGKIPKSVMPDDVLKGLLDKRAESDDLMKAVQKKLSDKLAKLPMATVNKISKLPPAELKKIIETGNIPAGLTRRALDVRADERSMSCKETYIRTAMRNGANDEQVKFLRGVPDTKFEKLEKVTTKYKLAVQQLWAKFIPKMHGMKVSKDQLTHLRPPPTDNAPSNGARPTEKDTFIRWATHKGVSQEKIDALKDMKDQEFEDLNKLSTKGRMIKEGEMMGAEDSQLEFFRRGVPQSVWNELDSLKKQRERAKQMLKDKKVPDNL</sequence>
<evidence type="ECO:0000256" key="1">
    <source>
        <dbReference type="SAM" id="MobiDB-lite"/>
    </source>
</evidence>
<reference evidence="3 4" key="1">
    <citation type="journal article" date="2013" name="PLoS Genet.">
        <title>Genomic mechanisms accounting for the adaptation to parasitism in nematode-trapping fungi.</title>
        <authorList>
            <person name="Meerupati T."/>
            <person name="Andersson K.M."/>
            <person name="Friman E."/>
            <person name="Kumar D."/>
            <person name="Tunlid A."/>
            <person name="Ahren D."/>
        </authorList>
    </citation>
    <scope>NUCLEOTIDE SEQUENCE [LARGE SCALE GENOMIC DNA]</scope>
    <source>
        <strain evidence="3 4">CBS 200.50</strain>
    </source>
</reference>
<evidence type="ECO:0000256" key="2">
    <source>
        <dbReference type="SAM" id="SignalP"/>
    </source>
</evidence>